<dbReference type="Proteomes" id="UP001176429">
    <property type="component" value="Unassembled WGS sequence"/>
</dbReference>
<organism evidence="2 3">
    <name type="scientific">Hymenobacter aranciens</name>
    <dbReference type="NCBI Taxonomy" id="3063996"/>
    <lineage>
        <taxon>Bacteria</taxon>
        <taxon>Pseudomonadati</taxon>
        <taxon>Bacteroidota</taxon>
        <taxon>Cytophagia</taxon>
        <taxon>Cytophagales</taxon>
        <taxon>Hymenobacteraceae</taxon>
        <taxon>Hymenobacter</taxon>
    </lineage>
</organism>
<comment type="caution">
    <text evidence="2">The sequence shown here is derived from an EMBL/GenBank/DDBJ whole genome shotgun (WGS) entry which is preliminary data.</text>
</comment>
<reference evidence="2" key="1">
    <citation type="submission" date="2023-07" db="EMBL/GenBank/DDBJ databases">
        <authorList>
            <person name="Kim M.K."/>
        </authorList>
    </citation>
    <scope>NUCLEOTIDE SEQUENCE</scope>
    <source>
        <strain evidence="2">ASUV-10-1</strain>
    </source>
</reference>
<sequence length="136" mass="14689">MRRTLRPLLACLLLLNYLLVVGAGLRVGRPEAPAFSAARPYVHNKACQQRNYLHLDCFEQCNGNQSEVKTKLPAETALHFLAQLKGLDVHCAFGALLRPRPAGPSSPTAALLRPAPQGGLLPLGFGGTNYPPPRRG</sequence>
<proteinExistence type="predicted"/>
<protein>
    <submittedName>
        <fullName evidence="2">Uncharacterized protein</fullName>
    </submittedName>
</protein>
<feature type="compositionally biased region" description="Low complexity" evidence="1">
    <location>
        <begin position="109"/>
        <end position="123"/>
    </location>
</feature>
<evidence type="ECO:0000313" key="3">
    <source>
        <dbReference type="Proteomes" id="UP001176429"/>
    </source>
</evidence>
<gene>
    <name evidence="2" type="ORF">Q5H93_06835</name>
</gene>
<dbReference type="RefSeq" id="WP_305005759.1">
    <property type="nucleotide sequence ID" value="NZ_JAUQSY010000004.1"/>
</dbReference>
<dbReference type="EMBL" id="JAUQSY010000004">
    <property type="protein sequence ID" value="MDO7874442.1"/>
    <property type="molecule type" value="Genomic_DNA"/>
</dbReference>
<evidence type="ECO:0000313" key="2">
    <source>
        <dbReference type="EMBL" id="MDO7874442.1"/>
    </source>
</evidence>
<evidence type="ECO:0000256" key="1">
    <source>
        <dbReference type="SAM" id="MobiDB-lite"/>
    </source>
</evidence>
<feature type="region of interest" description="Disordered" evidence="1">
    <location>
        <begin position="102"/>
        <end position="136"/>
    </location>
</feature>
<keyword evidence="3" id="KW-1185">Reference proteome</keyword>
<name>A0ABT9B8E0_9BACT</name>
<accession>A0ABT9B8E0</accession>